<keyword evidence="6" id="KW-1185">Reference proteome</keyword>
<dbReference type="Proteomes" id="UP001523550">
    <property type="component" value="Unassembled WGS sequence"/>
</dbReference>
<dbReference type="Pfam" id="PF05726">
    <property type="entry name" value="Pirin_C"/>
    <property type="match status" value="1"/>
</dbReference>
<reference evidence="5 6" key="1">
    <citation type="submission" date="2022-03" db="EMBL/GenBank/DDBJ databases">
        <title>Genomic Encyclopedia of Type Strains, Phase III (KMG-III): the genomes of soil and plant-associated and newly described type strains.</title>
        <authorList>
            <person name="Whitman W."/>
        </authorList>
    </citation>
    <scope>NUCLEOTIDE SEQUENCE [LARGE SCALE GENOMIC DNA]</scope>
    <source>
        <strain evidence="5 6">BSker1</strain>
    </source>
</reference>
<dbReference type="CDD" id="cd02247">
    <property type="entry name" value="cupin_pirin_C"/>
    <property type="match status" value="1"/>
</dbReference>
<sequence length="293" mass="31306">MSQERKVVLNYEAPEGREGEGFVVHRPFPGPRLSLVDPLLLFDEMGPSDHGPGEAIGTAPHPHRGFETLTYVIAGGIAHRDSFDNQGVVHAGGAQQMTTGAGIVHEEKPSDALLRDGGRMHAIQMWINLPRDQKMMAPGYRDIPAEQIPEIVLGEGALARLVSGEMAGQTSPVQTVVPTRIVDLHLEASASGAVPIPEGWNAMAFVVAGSGRVGNNQTALERGHFALFGNDGETVPASAGEDGMRVLIVSGQPLSEPVSRYGPFVMNEPEEIEQAIRDFQAGKMGAIKPREMA</sequence>
<dbReference type="PANTHER" id="PTHR13903:SF31">
    <property type="entry name" value="CUPIN-DOMAIN CONTAINING PROTEIN"/>
    <property type="match status" value="1"/>
</dbReference>
<name>A0ABT1G9C5_9GAMM</name>
<comment type="caution">
    <text evidence="5">The sequence shown here is derived from an EMBL/GenBank/DDBJ whole genome shotgun (WGS) entry which is preliminary data.</text>
</comment>
<dbReference type="Gene3D" id="2.60.120.10">
    <property type="entry name" value="Jelly Rolls"/>
    <property type="match status" value="2"/>
</dbReference>
<dbReference type="SUPFAM" id="SSF51182">
    <property type="entry name" value="RmlC-like cupins"/>
    <property type="match status" value="1"/>
</dbReference>
<evidence type="ECO:0000256" key="1">
    <source>
        <dbReference type="ARBA" id="ARBA00008416"/>
    </source>
</evidence>
<feature type="domain" description="Pirin N-terminal" evidence="3">
    <location>
        <begin position="25"/>
        <end position="127"/>
    </location>
</feature>
<gene>
    <name evidence="5" type="ORF">J2T60_001925</name>
</gene>
<dbReference type="Pfam" id="PF02678">
    <property type="entry name" value="Pirin"/>
    <property type="match status" value="1"/>
</dbReference>
<dbReference type="InterPro" id="IPR003829">
    <property type="entry name" value="Pirin_N_dom"/>
</dbReference>
<dbReference type="InterPro" id="IPR008778">
    <property type="entry name" value="Pirin_C_dom"/>
</dbReference>
<evidence type="ECO:0000256" key="2">
    <source>
        <dbReference type="RuleBase" id="RU003457"/>
    </source>
</evidence>
<dbReference type="EMBL" id="JALJYF010000002">
    <property type="protein sequence ID" value="MCP1727925.1"/>
    <property type="molecule type" value="Genomic_DNA"/>
</dbReference>
<dbReference type="PANTHER" id="PTHR13903">
    <property type="entry name" value="PIRIN-RELATED"/>
    <property type="match status" value="1"/>
</dbReference>
<dbReference type="CDD" id="cd02909">
    <property type="entry name" value="cupin_pirin_N"/>
    <property type="match status" value="1"/>
</dbReference>
<feature type="domain" description="Pirin C-terminal" evidence="4">
    <location>
        <begin position="182"/>
        <end position="285"/>
    </location>
</feature>
<evidence type="ECO:0000313" key="5">
    <source>
        <dbReference type="EMBL" id="MCP1727925.1"/>
    </source>
</evidence>
<dbReference type="InterPro" id="IPR014710">
    <property type="entry name" value="RmlC-like_jellyroll"/>
</dbReference>
<dbReference type="InterPro" id="IPR012093">
    <property type="entry name" value="Pirin"/>
</dbReference>
<dbReference type="RefSeq" id="WP_253449011.1">
    <property type="nucleotide sequence ID" value="NZ_JALJYF010000002.1"/>
</dbReference>
<dbReference type="InterPro" id="IPR011051">
    <property type="entry name" value="RmlC_Cupin_sf"/>
</dbReference>
<protein>
    <submittedName>
        <fullName evidence="5">Redox-sensitive bicupin YhaK (Pirin superfamily)</fullName>
    </submittedName>
</protein>
<evidence type="ECO:0000313" key="6">
    <source>
        <dbReference type="Proteomes" id="UP001523550"/>
    </source>
</evidence>
<evidence type="ECO:0000259" key="3">
    <source>
        <dbReference type="Pfam" id="PF02678"/>
    </source>
</evidence>
<comment type="similarity">
    <text evidence="1 2">Belongs to the pirin family.</text>
</comment>
<dbReference type="PIRSF" id="PIRSF006232">
    <property type="entry name" value="Pirin"/>
    <property type="match status" value="1"/>
</dbReference>
<proteinExistence type="inferred from homology"/>
<accession>A0ABT1G9C5</accession>
<evidence type="ECO:0000259" key="4">
    <source>
        <dbReference type="Pfam" id="PF05726"/>
    </source>
</evidence>
<organism evidence="5 6">
    <name type="scientific">Natronospira proteinivora</name>
    <dbReference type="NCBI Taxonomy" id="1807133"/>
    <lineage>
        <taxon>Bacteria</taxon>
        <taxon>Pseudomonadati</taxon>
        <taxon>Pseudomonadota</taxon>
        <taxon>Gammaproteobacteria</taxon>
        <taxon>Natronospirales</taxon>
        <taxon>Natronospiraceae</taxon>
        <taxon>Natronospira</taxon>
    </lineage>
</organism>